<dbReference type="Proteomes" id="UP000728032">
    <property type="component" value="Unassembled WGS sequence"/>
</dbReference>
<comment type="catalytic activity">
    <reaction evidence="18">
        <text>a di-trans,poly-cis-dolichyl phosphate + UDP-N-acetyl-alpha-D-glucosamine = an N-acetyl-alpha-D-glucosaminyl-diphospho-di-trans,poly-cis-dolichol + UMP</text>
        <dbReference type="Rhea" id="RHEA:13289"/>
        <dbReference type="Rhea" id="RHEA-COMP:19498"/>
        <dbReference type="Rhea" id="RHEA-COMP:19507"/>
        <dbReference type="ChEBI" id="CHEBI:57683"/>
        <dbReference type="ChEBI" id="CHEBI:57705"/>
        <dbReference type="ChEBI" id="CHEBI:57865"/>
        <dbReference type="ChEBI" id="CHEBI:58427"/>
        <dbReference type="EC" id="2.7.8.15"/>
    </reaction>
    <physiologicalReaction direction="left-to-right" evidence="18">
        <dbReference type="Rhea" id="RHEA:13290"/>
    </physiologicalReaction>
</comment>
<evidence type="ECO:0000256" key="10">
    <source>
        <dbReference type="ARBA" id="ARBA00022723"/>
    </source>
</evidence>
<evidence type="ECO:0000256" key="16">
    <source>
        <dbReference type="ARBA" id="ARBA00033238"/>
    </source>
</evidence>
<keyword evidence="14 19" id="KW-0472">Membrane</keyword>
<comment type="similarity">
    <text evidence="4">Belongs to the glycosyltransferase 4 family.</text>
</comment>
<feature type="transmembrane region" description="Helical" evidence="19">
    <location>
        <begin position="255"/>
        <end position="273"/>
    </location>
</feature>
<evidence type="ECO:0000256" key="3">
    <source>
        <dbReference type="ARBA" id="ARBA00004922"/>
    </source>
</evidence>
<gene>
    <name evidence="20" type="ORF">ONB1V03_LOCUS7754</name>
</gene>
<feature type="transmembrane region" description="Helical" evidence="19">
    <location>
        <begin position="225"/>
        <end position="243"/>
    </location>
</feature>
<evidence type="ECO:0000256" key="18">
    <source>
        <dbReference type="ARBA" id="ARBA00045078"/>
    </source>
</evidence>
<protein>
    <recommendedName>
        <fullName evidence="6">UDP-N-acetylglucosamine--dolichyl-phosphate N-acetylglucosaminephosphotransferase</fullName>
        <ecNumber evidence="5">2.7.8.15</ecNumber>
    </recommendedName>
    <alternativeName>
        <fullName evidence="15">GlcNAc-1-P transferase</fullName>
    </alternativeName>
    <alternativeName>
        <fullName evidence="16">N-acetylglucosamine-1-phosphate transferase</fullName>
    </alternativeName>
</protein>
<evidence type="ECO:0000256" key="15">
    <source>
        <dbReference type="ARBA" id="ARBA00029567"/>
    </source>
</evidence>
<keyword evidence="7" id="KW-0328">Glycosyltransferase</keyword>
<evidence type="ECO:0000313" key="21">
    <source>
        <dbReference type="Proteomes" id="UP000728032"/>
    </source>
</evidence>
<evidence type="ECO:0000256" key="6">
    <source>
        <dbReference type="ARBA" id="ARBA00017659"/>
    </source>
</evidence>
<evidence type="ECO:0000256" key="5">
    <source>
        <dbReference type="ARBA" id="ARBA00013225"/>
    </source>
</evidence>
<dbReference type="GO" id="GO:0005789">
    <property type="term" value="C:endoplasmic reticulum membrane"/>
    <property type="evidence" value="ECO:0007669"/>
    <property type="project" value="UniProtKB-SubCell"/>
</dbReference>
<keyword evidence="12" id="KW-0460">Magnesium</keyword>
<evidence type="ECO:0000256" key="4">
    <source>
        <dbReference type="ARBA" id="ARBA00009317"/>
    </source>
</evidence>
<dbReference type="EC" id="2.7.8.15" evidence="5"/>
<comment type="subcellular location">
    <subcellularLocation>
        <location evidence="2">Endoplasmic reticulum membrane</location>
        <topology evidence="2">Multi-pass membrane protein</topology>
    </subcellularLocation>
</comment>
<keyword evidence="9 19" id="KW-0812">Transmembrane</keyword>
<feature type="transmembrane region" description="Helical" evidence="19">
    <location>
        <begin position="129"/>
        <end position="147"/>
    </location>
</feature>
<feature type="transmembrane region" description="Helical" evidence="19">
    <location>
        <begin position="97"/>
        <end position="117"/>
    </location>
</feature>
<feature type="transmembrane region" description="Helical" evidence="19">
    <location>
        <begin position="57"/>
        <end position="77"/>
    </location>
</feature>
<dbReference type="GO" id="GO:0006488">
    <property type="term" value="P:dolichol-linked oligosaccharide biosynthetic process"/>
    <property type="evidence" value="ECO:0007669"/>
    <property type="project" value="InterPro"/>
</dbReference>
<evidence type="ECO:0000256" key="7">
    <source>
        <dbReference type="ARBA" id="ARBA00022676"/>
    </source>
</evidence>
<evidence type="ECO:0000256" key="14">
    <source>
        <dbReference type="ARBA" id="ARBA00023136"/>
    </source>
</evidence>
<proteinExistence type="inferred from homology"/>
<comment type="function">
    <text evidence="17">UDP-N-acetylglucosamine--dolichyl-phosphate N-acetylglucosaminephosphotransferase that operates in the biosynthetic pathway of dolichol-linked oligosaccharides, the glycan precursors employed in protein asparagine (N)-glycosylation. The assembly of dolichol-linked oligosaccharides begins on the cytosolic side of the endoplasmic reticulum membrane and finishes in its lumen. The sequential addition of sugars to dolichol pyrophosphate produces dolichol-linked oligosaccharides containing fourteen sugars, including two GlcNAcs, nine mannoses and three glucoses. Once assembled, the oligosaccharide is transferred from the lipid to nascent proteins by oligosaccharyltransferases. Catalyzes the initial step of dolichol-linked oligosaccharide biosynthesis, transfering GlcNAc-1-P from cytosolic UDP-GlcNAc onto the carrier lipid dolichyl phosphate (P-dolichol), yielding GlcNAc-P-P-dolichol embedded in the cytoplasmic leaflet of the endoplasmic reticulum membrane.</text>
</comment>
<accession>A0A7R9LYL2</accession>
<comment type="cofactor">
    <cofactor evidence="1">
        <name>Mg(2+)</name>
        <dbReference type="ChEBI" id="CHEBI:18420"/>
    </cofactor>
</comment>
<organism evidence="20">
    <name type="scientific">Oppiella nova</name>
    <dbReference type="NCBI Taxonomy" id="334625"/>
    <lineage>
        <taxon>Eukaryota</taxon>
        <taxon>Metazoa</taxon>
        <taxon>Ecdysozoa</taxon>
        <taxon>Arthropoda</taxon>
        <taxon>Chelicerata</taxon>
        <taxon>Arachnida</taxon>
        <taxon>Acari</taxon>
        <taxon>Acariformes</taxon>
        <taxon>Sarcoptiformes</taxon>
        <taxon>Oribatida</taxon>
        <taxon>Brachypylina</taxon>
        <taxon>Oppioidea</taxon>
        <taxon>Oppiidae</taxon>
        <taxon>Oppiella</taxon>
    </lineage>
</organism>
<sequence>MDILLQIVVNAMMSWAAFYATLKAIPQARPVFIRANLFGIDLCKPDKEKKVAESQGVIAGCVYLVVMFLFIPVPFAASSQPLGHEWLFTLEDFRHEVFAQFICALLSICCMIFLGFADDVLDLRWRTKLLLPTIATLPLLMVYGVTYNNTTVVVPNPLRHLLGYSLWLGPLYYLYLGMLAVFCTNAINIVAGINGIEAGQGLVIALSIIAYNVVEFVASDQWQCHLFSLHFMVPFVAVTAALLRHNWYPARVFVGDTYCYFAGMTFAVVGILGHF</sequence>
<evidence type="ECO:0000256" key="17">
    <source>
        <dbReference type="ARBA" id="ARBA00044717"/>
    </source>
</evidence>
<dbReference type="GO" id="GO:0046872">
    <property type="term" value="F:metal ion binding"/>
    <property type="evidence" value="ECO:0007669"/>
    <property type="project" value="UniProtKB-KW"/>
</dbReference>
<dbReference type="PANTHER" id="PTHR10571:SF0">
    <property type="entry name" value="UDP-N-ACETYLGLUCOSAMINE--DOLICHYL-PHOSPHATE N-ACETYLGLUCOSAMINEPHOSPHOTRANSFERASE"/>
    <property type="match status" value="1"/>
</dbReference>
<evidence type="ECO:0000256" key="9">
    <source>
        <dbReference type="ARBA" id="ARBA00022692"/>
    </source>
</evidence>
<dbReference type="UniPathway" id="UPA00378"/>
<keyword evidence="11" id="KW-0256">Endoplasmic reticulum</keyword>
<feature type="non-terminal residue" evidence="20">
    <location>
        <position position="1"/>
    </location>
</feature>
<name>A0A7R9LYL2_9ACAR</name>
<evidence type="ECO:0000256" key="11">
    <source>
        <dbReference type="ARBA" id="ARBA00022824"/>
    </source>
</evidence>
<feature type="transmembrane region" description="Helical" evidence="19">
    <location>
        <begin position="167"/>
        <end position="190"/>
    </location>
</feature>
<evidence type="ECO:0000256" key="2">
    <source>
        <dbReference type="ARBA" id="ARBA00004477"/>
    </source>
</evidence>
<dbReference type="EMBL" id="OC918900">
    <property type="protein sequence ID" value="CAD7650330.1"/>
    <property type="molecule type" value="Genomic_DNA"/>
</dbReference>
<dbReference type="InterPro" id="IPR000715">
    <property type="entry name" value="Glycosyl_transferase_4"/>
</dbReference>
<dbReference type="Pfam" id="PF00953">
    <property type="entry name" value="Glycos_transf_4"/>
    <property type="match status" value="1"/>
</dbReference>
<keyword evidence="13 19" id="KW-1133">Transmembrane helix</keyword>
<dbReference type="PANTHER" id="PTHR10571">
    <property type="entry name" value="UDP-N-ACETYLGLUCOSAMINE--DOLICHYL-PHOSPHATE N-ACETYLGLUCOSAMINEPHOSPHOTRANSFERASE"/>
    <property type="match status" value="1"/>
</dbReference>
<dbReference type="OrthoDB" id="10262326at2759"/>
<dbReference type="GO" id="GO:0016757">
    <property type="term" value="F:glycosyltransferase activity"/>
    <property type="evidence" value="ECO:0007669"/>
    <property type="project" value="UniProtKB-KW"/>
</dbReference>
<evidence type="ECO:0000256" key="1">
    <source>
        <dbReference type="ARBA" id="ARBA00001946"/>
    </source>
</evidence>
<keyword evidence="8" id="KW-0808">Transferase</keyword>
<dbReference type="CDD" id="cd06855">
    <property type="entry name" value="GT_GPT_euk"/>
    <property type="match status" value="1"/>
</dbReference>
<dbReference type="GO" id="GO:0003975">
    <property type="term" value="F:UDP-N-acetylglucosamine-dolichyl-phosphate N-acetylglucosaminephosphotransferase activity"/>
    <property type="evidence" value="ECO:0007669"/>
    <property type="project" value="UniProtKB-EC"/>
</dbReference>
<evidence type="ECO:0000256" key="19">
    <source>
        <dbReference type="SAM" id="Phobius"/>
    </source>
</evidence>
<evidence type="ECO:0000256" key="8">
    <source>
        <dbReference type="ARBA" id="ARBA00022679"/>
    </source>
</evidence>
<reference evidence="20" key="1">
    <citation type="submission" date="2020-11" db="EMBL/GenBank/DDBJ databases">
        <authorList>
            <person name="Tran Van P."/>
        </authorList>
    </citation>
    <scope>NUCLEOTIDE SEQUENCE</scope>
</reference>
<keyword evidence="10" id="KW-0479">Metal-binding</keyword>
<keyword evidence="21" id="KW-1185">Reference proteome</keyword>
<evidence type="ECO:0000256" key="12">
    <source>
        <dbReference type="ARBA" id="ARBA00022842"/>
    </source>
</evidence>
<dbReference type="EMBL" id="CAJPVJ010004075">
    <property type="protein sequence ID" value="CAG2168263.1"/>
    <property type="molecule type" value="Genomic_DNA"/>
</dbReference>
<evidence type="ECO:0000313" key="20">
    <source>
        <dbReference type="EMBL" id="CAD7650330.1"/>
    </source>
</evidence>
<evidence type="ECO:0000256" key="13">
    <source>
        <dbReference type="ARBA" id="ARBA00022989"/>
    </source>
</evidence>
<dbReference type="InterPro" id="IPR033895">
    <property type="entry name" value="GPT"/>
</dbReference>
<dbReference type="AlphaFoldDB" id="A0A7R9LYL2"/>
<comment type="pathway">
    <text evidence="3">Protein modification; protein glycosylation.</text>
</comment>